<comment type="function">
    <text evidence="14">Acts in the modification of cell walls via demethylesterification of cell wall pectin.</text>
</comment>
<keyword evidence="19" id="KW-1185">Reference proteome</keyword>
<evidence type="ECO:0000256" key="6">
    <source>
        <dbReference type="ARBA" id="ARBA00022512"/>
    </source>
</evidence>
<dbReference type="SMART" id="SM00856">
    <property type="entry name" value="PMEI"/>
    <property type="match status" value="1"/>
</dbReference>
<keyword evidence="7" id="KW-0964">Secreted</keyword>
<feature type="non-terminal residue" evidence="18">
    <location>
        <position position="553"/>
    </location>
</feature>
<evidence type="ECO:0000313" key="19">
    <source>
        <dbReference type="Proteomes" id="UP000015453"/>
    </source>
</evidence>
<dbReference type="InterPro" id="IPR006501">
    <property type="entry name" value="Pectinesterase_inhib_dom"/>
</dbReference>
<dbReference type="PROSITE" id="PS00503">
    <property type="entry name" value="PECTINESTERASE_2"/>
    <property type="match status" value="1"/>
</dbReference>
<keyword evidence="11" id="KW-0325">Glycoprotein</keyword>
<evidence type="ECO:0000256" key="13">
    <source>
        <dbReference type="ARBA" id="ARBA00047928"/>
    </source>
</evidence>
<comment type="pathway">
    <text evidence="2 16">Glycan metabolism; pectin degradation; 2-dehydro-3-deoxy-D-gluconate from pectin: step 1/5.</text>
</comment>
<keyword evidence="16" id="KW-0732">Signal</keyword>
<dbReference type="FunFam" id="1.20.140.40:FF:000001">
    <property type="entry name" value="Pectinesterase"/>
    <property type="match status" value="1"/>
</dbReference>
<sequence>KVAVAAVSSLLLVAMVVALMYNGRGDDAGGGGVDVAASQKAMVTIDTLCSSTDYKKACVDTLRDSGNSTSDPKELMEIAFRATMDRIAAAGRNSSVLREVQRDPRGREAVDACAELAERAVADLNRTFEKFSKEFSEFDLTNADEVVGDLKIWLSGAVTYQETCLDGFEGVSGDAGDRMRDLLTLSMQMSSNALAMMTGMQSILSSFSSSSSSAAALGSRRRRLLSEKDDLPKLNIMKPDLIVAKDGSGDFKTINEALFKVPENSEKTFVLYIKEGIYEEQVKINSSFTNLLVVGDGPLKTRITGKLNFVNGTTTYQSATVAVHGDRFTAMDVGFENAAGPEGHQAVALRVSADLAVFYNCHMDGYQDTLYAHTYRQFYRDCTISGTIDYIFGDAAALFQGCTMVVRKPLANQYCIVTAQGRKDVHQPTGLVLQNCSVVGDPAYYPVMDVNKAYLARPWKLYSRAVIMESYIDRIIQPDGYLEWNGTFALDTLFYTEFNNRGPGADKSRRLKWTGIKELTGKRMKRFTGDDFIDGSRWTKHNKMKIPYKGGFV</sequence>
<proteinExistence type="inferred from homology"/>
<comment type="similarity">
    <text evidence="4">In the C-terminal section; belongs to the pectinesterase family.</text>
</comment>
<dbReference type="Pfam" id="PF04043">
    <property type="entry name" value="PMEI"/>
    <property type="match status" value="1"/>
</dbReference>
<dbReference type="SUPFAM" id="SSF101148">
    <property type="entry name" value="Plant invertase/pectin methylesterase inhibitor"/>
    <property type="match status" value="1"/>
</dbReference>
<protein>
    <recommendedName>
        <fullName evidence="5 16">Pectinesterase</fullName>
        <ecNumber evidence="5 16">3.1.1.11</ecNumber>
    </recommendedName>
</protein>
<dbReference type="GO" id="GO:0045490">
    <property type="term" value="P:pectin catabolic process"/>
    <property type="evidence" value="ECO:0007669"/>
    <property type="project" value="UniProtKB-UniRule"/>
</dbReference>
<feature type="signal peptide" evidence="16">
    <location>
        <begin position="1"/>
        <end position="25"/>
    </location>
</feature>
<dbReference type="InterPro" id="IPR035513">
    <property type="entry name" value="Invertase/methylesterase_inhib"/>
</dbReference>
<dbReference type="Gene3D" id="2.160.20.10">
    <property type="entry name" value="Single-stranded right-handed beta-helix, Pectin lyase-like"/>
    <property type="match status" value="1"/>
</dbReference>
<dbReference type="AlphaFoldDB" id="S8DZE7"/>
<evidence type="ECO:0000256" key="10">
    <source>
        <dbReference type="ARBA" id="ARBA00023157"/>
    </source>
</evidence>
<dbReference type="Proteomes" id="UP000015453">
    <property type="component" value="Unassembled WGS sequence"/>
</dbReference>
<keyword evidence="12" id="KW-0961">Cell wall biogenesis/degradation</keyword>
<reference evidence="18 19" key="1">
    <citation type="journal article" date="2013" name="BMC Genomics">
        <title>The miniature genome of a carnivorous plant Genlisea aurea contains a low number of genes and short non-coding sequences.</title>
        <authorList>
            <person name="Leushkin E.V."/>
            <person name="Sutormin R.A."/>
            <person name="Nabieva E.R."/>
            <person name="Penin A.A."/>
            <person name="Kondrashov A.S."/>
            <person name="Logacheva M.D."/>
        </authorList>
    </citation>
    <scope>NUCLEOTIDE SEQUENCE [LARGE SCALE GENOMIC DNA]</scope>
</reference>
<evidence type="ECO:0000256" key="12">
    <source>
        <dbReference type="ARBA" id="ARBA00023316"/>
    </source>
</evidence>
<dbReference type="InterPro" id="IPR000070">
    <property type="entry name" value="Pectinesterase_cat"/>
</dbReference>
<evidence type="ECO:0000256" key="4">
    <source>
        <dbReference type="ARBA" id="ARBA00007786"/>
    </source>
</evidence>
<evidence type="ECO:0000256" key="3">
    <source>
        <dbReference type="ARBA" id="ARBA00006027"/>
    </source>
</evidence>
<dbReference type="GO" id="GO:0004857">
    <property type="term" value="F:enzyme inhibitor activity"/>
    <property type="evidence" value="ECO:0007669"/>
    <property type="project" value="InterPro"/>
</dbReference>
<comment type="subcellular location">
    <subcellularLocation>
        <location evidence="1">Secreted</location>
        <location evidence="1">Cell wall</location>
    </subcellularLocation>
</comment>
<dbReference type="OrthoDB" id="2019149at2759"/>
<organism evidence="18 19">
    <name type="scientific">Genlisea aurea</name>
    <dbReference type="NCBI Taxonomy" id="192259"/>
    <lineage>
        <taxon>Eukaryota</taxon>
        <taxon>Viridiplantae</taxon>
        <taxon>Streptophyta</taxon>
        <taxon>Embryophyta</taxon>
        <taxon>Tracheophyta</taxon>
        <taxon>Spermatophyta</taxon>
        <taxon>Magnoliopsida</taxon>
        <taxon>eudicotyledons</taxon>
        <taxon>Gunneridae</taxon>
        <taxon>Pentapetalae</taxon>
        <taxon>asterids</taxon>
        <taxon>lamiids</taxon>
        <taxon>Lamiales</taxon>
        <taxon>Lentibulariaceae</taxon>
        <taxon>Genlisea</taxon>
    </lineage>
</organism>
<evidence type="ECO:0000256" key="5">
    <source>
        <dbReference type="ARBA" id="ARBA00013229"/>
    </source>
</evidence>
<feature type="chain" id="PRO_5005146699" description="Pectinesterase" evidence="16">
    <location>
        <begin position="26"/>
        <end position="553"/>
    </location>
</feature>
<evidence type="ECO:0000256" key="11">
    <source>
        <dbReference type="ARBA" id="ARBA00023180"/>
    </source>
</evidence>
<dbReference type="PANTHER" id="PTHR31707">
    <property type="entry name" value="PECTINESTERASE"/>
    <property type="match status" value="1"/>
</dbReference>
<feature type="active site" evidence="15">
    <location>
        <position position="389"/>
    </location>
</feature>
<evidence type="ECO:0000256" key="15">
    <source>
        <dbReference type="PROSITE-ProRule" id="PRU10040"/>
    </source>
</evidence>
<evidence type="ECO:0000256" key="2">
    <source>
        <dbReference type="ARBA" id="ARBA00005184"/>
    </source>
</evidence>
<evidence type="ECO:0000256" key="14">
    <source>
        <dbReference type="ARBA" id="ARBA00057335"/>
    </source>
</evidence>
<accession>S8DZE7</accession>
<comment type="catalytic activity">
    <reaction evidence="13 16">
        <text>[(1-&gt;4)-alpha-D-galacturonosyl methyl ester](n) + n H2O = [(1-&gt;4)-alpha-D-galacturonosyl](n) + n methanol + n H(+)</text>
        <dbReference type="Rhea" id="RHEA:22380"/>
        <dbReference type="Rhea" id="RHEA-COMP:14570"/>
        <dbReference type="Rhea" id="RHEA-COMP:14573"/>
        <dbReference type="ChEBI" id="CHEBI:15377"/>
        <dbReference type="ChEBI" id="CHEBI:15378"/>
        <dbReference type="ChEBI" id="CHEBI:17790"/>
        <dbReference type="ChEBI" id="CHEBI:140522"/>
        <dbReference type="ChEBI" id="CHEBI:140523"/>
        <dbReference type="EC" id="3.1.1.11"/>
    </reaction>
</comment>
<dbReference type="Pfam" id="PF01095">
    <property type="entry name" value="Pectinesterase"/>
    <property type="match status" value="1"/>
</dbReference>
<dbReference type="CDD" id="cd15798">
    <property type="entry name" value="PMEI-like_3"/>
    <property type="match status" value="1"/>
</dbReference>
<comment type="similarity">
    <text evidence="3">In the N-terminal section; belongs to the PMEI family.</text>
</comment>
<evidence type="ECO:0000256" key="16">
    <source>
        <dbReference type="RuleBase" id="RU000589"/>
    </source>
</evidence>
<dbReference type="GO" id="GO:0042545">
    <property type="term" value="P:cell wall modification"/>
    <property type="evidence" value="ECO:0007669"/>
    <property type="project" value="UniProtKB-UniRule"/>
</dbReference>
<evidence type="ECO:0000256" key="1">
    <source>
        <dbReference type="ARBA" id="ARBA00004191"/>
    </source>
</evidence>
<dbReference type="InterPro" id="IPR012334">
    <property type="entry name" value="Pectin_lyas_fold"/>
</dbReference>
<dbReference type="FunFam" id="2.160.20.10:FF:000001">
    <property type="entry name" value="Pectinesterase"/>
    <property type="match status" value="1"/>
</dbReference>
<keyword evidence="6" id="KW-0134">Cell wall</keyword>
<keyword evidence="10" id="KW-1015">Disulfide bond</keyword>
<dbReference type="SUPFAM" id="SSF51126">
    <property type="entry name" value="Pectin lyase-like"/>
    <property type="match status" value="1"/>
</dbReference>
<dbReference type="GO" id="GO:0030599">
    <property type="term" value="F:pectinesterase activity"/>
    <property type="evidence" value="ECO:0007669"/>
    <property type="project" value="UniProtKB-UniRule"/>
</dbReference>
<dbReference type="EC" id="3.1.1.11" evidence="5 16"/>
<dbReference type="InterPro" id="IPR011050">
    <property type="entry name" value="Pectin_lyase_fold/virulence"/>
</dbReference>
<feature type="domain" description="Pectinesterase inhibitor" evidence="17">
    <location>
        <begin position="40"/>
        <end position="196"/>
    </location>
</feature>
<name>S8DZE7_9LAMI</name>
<dbReference type="EMBL" id="AUSU01004258">
    <property type="protein sequence ID" value="EPS65387.1"/>
    <property type="molecule type" value="Genomic_DNA"/>
</dbReference>
<dbReference type="InterPro" id="IPR033131">
    <property type="entry name" value="Pectinesterase_Asp_AS"/>
</dbReference>
<keyword evidence="9 16" id="KW-0063">Aspartyl esterase</keyword>
<comment type="caution">
    <text evidence="18">The sequence shown here is derived from an EMBL/GenBank/DDBJ whole genome shotgun (WGS) entry which is preliminary data.</text>
</comment>
<evidence type="ECO:0000256" key="8">
    <source>
        <dbReference type="ARBA" id="ARBA00022801"/>
    </source>
</evidence>
<keyword evidence="8 16" id="KW-0378">Hydrolase</keyword>
<evidence type="ECO:0000313" key="18">
    <source>
        <dbReference type="EMBL" id="EPS65387.1"/>
    </source>
</evidence>
<dbReference type="UniPathway" id="UPA00545">
    <property type="reaction ID" value="UER00823"/>
</dbReference>
<dbReference type="Gene3D" id="1.20.140.40">
    <property type="entry name" value="Invertase/pectin methylesterase inhibitor family protein"/>
    <property type="match status" value="1"/>
</dbReference>
<evidence type="ECO:0000259" key="17">
    <source>
        <dbReference type="SMART" id="SM00856"/>
    </source>
</evidence>
<evidence type="ECO:0000256" key="9">
    <source>
        <dbReference type="ARBA" id="ARBA00023085"/>
    </source>
</evidence>
<feature type="non-terminal residue" evidence="18">
    <location>
        <position position="1"/>
    </location>
</feature>
<dbReference type="NCBIfam" id="TIGR01614">
    <property type="entry name" value="PME_inhib"/>
    <property type="match status" value="1"/>
</dbReference>
<evidence type="ECO:0000256" key="7">
    <source>
        <dbReference type="ARBA" id="ARBA00022525"/>
    </source>
</evidence>
<gene>
    <name evidence="18" type="ORF">M569_09388</name>
</gene>